<protein>
    <submittedName>
        <fullName evidence="2">Glyoxalase</fullName>
    </submittedName>
</protein>
<dbReference type="SUPFAM" id="SSF54593">
    <property type="entry name" value="Glyoxalase/Bleomycin resistance protein/Dihydroxybiphenyl dioxygenase"/>
    <property type="match status" value="1"/>
</dbReference>
<evidence type="ECO:0000313" key="2">
    <source>
        <dbReference type="EMBL" id="GHA98599.1"/>
    </source>
</evidence>
<dbReference type="InterPro" id="IPR004360">
    <property type="entry name" value="Glyas_Fos-R_dOase_dom"/>
</dbReference>
<evidence type="ECO:0000259" key="1">
    <source>
        <dbReference type="PROSITE" id="PS51819"/>
    </source>
</evidence>
<gene>
    <name evidence="2" type="ORF">GCM10010346_21620</name>
</gene>
<evidence type="ECO:0000313" key="3">
    <source>
        <dbReference type="Proteomes" id="UP000599437"/>
    </source>
</evidence>
<dbReference type="RefSeq" id="WP_138896742.1">
    <property type="nucleotide sequence ID" value="NZ_BMVO01000005.1"/>
</dbReference>
<dbReference type="InterPro" id="IPR037523">
    <property type="entry name" value="VOC_core"/>
</dbReference>
<keyword evidence="3" id="KW-1185">Reference proteome</keyword>
<proteinExistence type="predicted"/>
<feature type="domain" description="VOC" evidence="1">
    <location>
        <begin position="7"/>
        <end position="127"/>
    </location>
</feature>
<accession>A0ABQ3DJK8</accession>
<dbReference type="InterPro" id="IPR029068">
    <property type="entry name" value="Glyas_Bleomycin-R_OHBP_Dase"/>
</dbReference>
<reference evidence="3" key="1">
    <citation type="journal article" date="2019" name="Int. J. Syst. Evol. Microbiol.">
        <title>The Global Catalogue of Microorganisms (GCM) 10K type strain sequencing project: providing services to taxonomists for standard genome sequencing and annotation.</title>
        <authorList>
            <consortium name="The Broad Institute Genomics Platform"/>
            <consortium name="The Broad Institute Genome Sequencing Center for Infectious Disease"/>
            <person name="Wu L."/>
            <person name="Ma J."/>
        </authorList>
    </citation>
    <scope>NUCLEOTIDE SEQUENCE [LARGE SCALE GENOMIC DNA]</scope>
    <source>
        <strain evidence="3">JCM 4737</strain>
    </source>
</reference>
<organism evidence="2 3">
    <name type="scientific">Streptomyces chryseus</name>
    <dbReference type="NCBI Taxonomy" id="68186"/>
    <lineage>
        <taxon>Bacteria</taxon>
        <taxon>Bacillati</taxon>
        <taxon>Actinomycetota</taxon>
        <taxon>Actinomycetes</taxon>
        <taxon>Kitasatosporales</taxon>
        <taxon>Streptomycetaceae</taxon>
        <taxon>Streptomyces</taxon>
    </lineage>
</organism>
<name>A0ABQ3DJK8_9ACTN</name>
<dbReference type="Proteomes" id="UP000599437">
    <property type="component" value="Unassembled WGS sequence"/>
</dbReference>
<dbReference type="Gene3D" id="3.30.720.120">
    <property type="match status" value="1"/>
</dbReference>
<dbReference type="Gene3D" id="3.30.720.110">
    <property type="match status" value="1"/>
</dbReference>
<dbReference type="EMBL" id="BMVO01000005">
    <property type="protein sequence ID" value="GHA98599.1"/>
    <property type="molecule type" value="Genomic_DNA"/>
</dbReference>
<dbReference type="PROSITE" id="PS51819">
    <property type="entry name" value="VOC"/>
    <property type="match status" value="1"/>
</dbReference>
<sequence>MTSPAVTSFYPVLCTERLRESVAFYTTLFGFETTYTSDWYVSLRRPEPPYYELALVDAGHATVPEAFRRTAQGLLLNFEVADVDAEYARLVTGAGLKPELDLRSEAFGQRHFIVADPDGVLIDVITPIAPTAGYAAAYQDGSGAGM</sequence>
<comment type="caution">
    <text evidence="2">The sequence shown here is derived from an EMBL/GenBank/DDBJ whole genome shotgun (WGS) entry which is preliminary data.</text>
</comment>
<dbReference type="Pfam" id="PF00903">
    <property type="entry name" value="Glyoxalase"/>
    <property type="match status" value="1"/>
</dbReference>